<reference evidence="2" key="1">
    <citation type="submission" date="2016-10" db="EMBL/GenBank/DDBJ databases">
        <authorList>
            <person name="Varghese N."/>
            <person name="Submissions S."/>
        </authorList>
    </citation>
    <scope>NUCLEOTIDE SEQUENCE [LARGE SCALE GENOMIC DNA]</scope>
    <source>
        <strain evidence="2">BL9</strain>
    </source>
</reference>
<dbReference type="EMBL" id="FMVM01000011">
    <property type="protein sequence ID" value="SCY87014.1"/>
    <property type="molecule type" value="Genomic_DNA"/>
</dbReference>
<protein>
    <submittedName>
        <fullName evidence="1">Uncharacterized protein</fullName>
    </submittedName>
</protein>
<accession>A0A1G5JFT2</accession>
<evidence type="ECO:0000313" key="1">
    <source>
        <dbReference type="EMBL" id="SCY87014.1"/>
    </source>
</evidence>
<evidence type="ECO:0000313" key="2">
    <source>
        <dbReference type="Proteomes" id="UP000198538"/>
    </source>
</evidence>
<keyword evidence="2" id="KW-1185">Reference proteome</keyword>
<organism evidence="1 2">
    <name type="scientific">Paenibacillus polysaccharolyticus</name>
    <dbReference type="NCBI Taxonomy" id="582692"/>
    <lineage>
        <taxon>Bacteria</taxon>
        <taxon>Bacillati</taxon>
        <taxon>Bacillota</taxon>
        <taxon>Bacilli</taxon>
        <taxon>Bacillales</taxon>
        <taxon>Paenibacillaceae</taxon>
        <taxon>Paenibacillus</taxon>
    </lineage>
</organism>
<proteinExistence type="predicted"/>
<name>A0A1G5JFT2_9BACL</name>
<feature type="non-terminal residue" evidence="1">
    <location>
        <position position="1"/>
    </location>
</feature>
<sequence length="106" mass="11925">SSAGNVGDIGDPCGVRFGRLKLLVQRIWCNGMMMVRIRRLDTIPRTVHGTKIHLTHVYTDGTGRDFVSFQMERIRNFRTSTPLLVVVEMKPNTLHDFSSPALLLTG</sequence>
<dbReference type="Proteomes" id="UP000198538">
    <property type="component" value="Unassembled WGS sequence"/>
</dbReference>
<dbReference type="AlphaFoldDB" id="A0A1G5JFT2"/>
<gene>
    <name evidence="1" type="ORF">SAMN05720606_1111</name>
</gene>